<dbReference type="InterPro" id="IPR051540">
    <property type="entry name" value="S-2-haloacid_dehalogenase"/>
</dbReference>
<dbReference type="EMBL" id="JAVHNR010000002">
    <property type="protein sequence ID" value="KAK6351323.1"/>
    <property type="molecule type" value="Genomic_DNA"/>
</dbReference>
<dbReference type="PANTHER" id="PTHR43316:SF3">
    <property type="entry name" value="HALOACID DEHALOGENASE, TYPE II (AFU_ORTHOLOGUE AFUA_2G07750)-RELATED"/>
    <property type="match status" value="1"/>
</dbReference>
<dbReference type="AlphaFoldDB" id="A0AAN8RL15"/>
<evidence type="ECO:0000313" key="3">
    <source>
        <dbReference type="Proteomes" id="UP001313282"/>
    </source>
</evidence>
<dbReference type="Proteomes" id="UP001313282">
    <property type="component" value="Unassembled WGS sequence"/>
</dbReference>
<dbReference type="InterPro" id="IPR023198">
    <property type="entry name" value="PGP-like_dom2"/>
</dbReference>
<name>A0AAN8RL15_9PEZI</name>
<keyword evidence="3" id="KW-1185">Reference proteome</keyword>
<evidence type="ECO:0008006" key="4">
    <source>
        <dbReference type="Google" id="ProtNLM"/>
    </source>
</evidence>
<dbReference type="SUPFAM" id="SSF56784">
    <property type="entry name" value="HAD-like"/>
    <property type="match status" value="1"/>
</dbReference>
<evidence type="ECO:0000256" key="1">
    <source>
        <dbReference type="ARBA" id="ARBA00022801"/>
    </source>
</evidence>
<sequence length="322" mass="35865">MTPKKTLDTLPTAFVFDVFGTVYDWRTTVSSRISQVLLQKLGSLDGIEAYPSSVSFPDGSKPDLSTTDAVDRFSKSFAQEWRDSYKGFVGSNGGINNDDDNVGDKEAESDSYTTVDTHHLHSLRSLLEKYSLAHLFTFTETHELSKIWHSLKPWDDSGPGISGLKKLGIVSTLSNGNVRLLVDLQRNSGVAFDLLLSGQVWRAFKPEERVYVGACEILGIGGGEEWRVYCEGGGRDGNVGEGEWRRKERGRVAMVAAHIGDLRAAKACGLTTIYIERPQEDDDRDAGERYLRDGEDWVDMWVRHDEGGILEVARRLGELKKD</sequence>
<dbReference type="Gene3D" id="3.40.50.1000">
    <property type="entry name" value="HAD superfamily/HAD-like"/>
    <property type="match status" value="1"/>
</dbReference>
<gene>
    <name evidence="2" type="ORF">TWF718_004487</name>
</gene>
<dbReference type="GO" id="GO:0016787">
    <property type="term" value="F:hydrolase activity"/>
    <property type="evidence" value="ECO:0007669"/>
    <property type="project" value="UniProtKB-KW"/>
</dbReference>
<proteinExistence type="predicted"/>
<dbReference type="InterPro" id="IPR023214">
    <property type="entry name" value="HAD_sf"/>
</dbReference>
<dbReference type="Gene3D" id="1.10.150.240">
    <property type="entry name" value="Putative phosphatase, domain 2"/>
    <property type="match status" value="1"/>
</dbReference>
<keyword evidence="1" id="KW-0378">Hydrolase</keyword>
<comment type="caution">
    <text evidence="2">The sequence shown here is derived from an EMBL/GenBank/DDBJ whole genome shotgun (WGS) entry which is preliminary data.</text>
</comment>
<protein>
    <recommendedName>
        <fullName evidence="4">Haloacid dehalogenase</fullName>
    </recommendedName>
</protein>
<accession>A0AAN8RL15</accession>
<organism evidence="2 3">
    <name type="scientific">Orbilia javanica</name>
    <dbReference type="NCBI Taxonomy" id="47235"/>
    <lineage>
        <taxon>Eukaryota</taxon>
        <taxon>Fungi</taxon>
        <taxon>Dikarya</taxon>
        <taxon>Ascomycota</taxon>
        <taxon>Pezizomycotina</taxon>
        <taxon>Orbiliomycetes</taxon>
        <taxon>Orbiliales</taxon>
        <taxon>Orbiliaceae</taxon>
        <taxon>Orbilia</taxon>
    </lineage>
</organism>
<dbReference type="PANTHER" id="PTHR43316">
    <property type="entry name" value="HYDROLASE, HALOACID DELAHOGENASE-RELATED"/>
    <property type="match status" value="1"/>
</dbReference>
<reference evidence="2 3" key="1">
    <citation type="submission" date="2019-10" db="EMBL/GenBank/DDBJ databases">
        <authorList>
            <person name="Palmer J.M."/>
        </authorList>
    </citation>
    <scope>NUCLEOTIDE SEQUENCE [LARGE SCALE GENOMIC DNA]</scope>
    <source>
        <strain evidence="2 3">TWF718</strain>
    </source>
</reference>
<dbReference type="InterPro" id="IPR036412">
    <property type="entry name" value="HAD-like_sf"/>
</dbReference>
<evidence type="ECO:0000313" key="2">
    <source>
        <dbReference type="EMBL" id="KAK6351323.1"/>
    </source>
</evidence>
<dbReference type="Pfam" id="PF00702">
    <property type="entry name" value="Hydrolase"/>
    <property type="match status" value="1"/>
</dbReference>